<dbReference type="Proteomes" id="UP000247591">
    <property type="component" value="Unassembled WGS sequence"/>
</dbReference>
<protein>
    <submittedName>
        <fullName evidence="4">NADP-dependent 3-hydroxy acid dehydrogenase YdfG</fullName>
    </submittedName>
</protein>
<evidence type="ECO:0000256" key="2">
    <source>
        <dbReference type="ARBA" id="ARBA00023002"/>
    </source>
</evidence>
<gene>
    <name evidence="4" type="ORF">DFR67_12261</name>
</gene>
<evidence type="ECO:0000256" key="3">
    <source>
        <dbReference type="RuleBase" id="RU000363"/>
    </source>
</evidence>
<dbReference type="InterPro" id="IPR036291">
    <property type="entry name" value="NAD(P)-bd_dom_sf"/>
</dbReference>
<name>A0A318RBK6_WILLI</name>
<proteinExistence type="inferred from homology"/>
<dbReference type="AlphaFoldDB" id="A0A318RBK6"/>
<dbReference type="GO" id="GO:0016491">
    <property type="term" value="F:oxidoreductase activity"/>
    <property type="evidence" value="ECO:0007669"/>
    <property type="project" value="UniProtKB-KW"/>
</dbReference>
<evidence type="ECO:0000313" key="4">
    <source>
        <dbReference type="EMBL" id="PYE12477.1"/>
    </source>
</evidence>
<evidence type="ECO:0000313" key="5">
    <source>
        <dbReference type="Proteomes" id="UP000247591"/>
    </source>
</evidence>
<dbReference type="Pfam" id="PF00106">
    <property type="entry name" value="adh_short"/>
    <property type="match status" value="1"/>
</dbReference>
<dbReference type="Gene3D" id="3.40.50.720">
    <property type="entry name" value="NAD(P)-binding Rossmann-like Domain"/>
    <property type="match status" value="1"/>
</dbReference>
<keyword evidence="2" id="KW-0560">Oxidoreductase</keyword>
<dbReference type="RefSeq" id="WP_110472493.1">
    <property type="nucleotide sequence ID" value="NZ_QJSP01000022.1"/>
</dbReference>
<dbReference type="PRINTS" id="PR00081">
    <property type="entry name" value="GDHRDH"/>
</dbReference>
<keyword evidence="5" id="KW-1185">Reference proteome</keyword>
<evidence type="ECO:0000256" key="1">
    <source>
        <dbReference type="ARBA" id="ARBA00006484"/>
    </source>
</evidence>
<sequence length="241" mass="24936">MATLDNSVVLVTGANGGLGQHFVRQALALGARKVYAAARSPRTWEDDRITALHLNVTDGQSISAAAEIASDVTVLINNAGVIPPTASYLELSETDLRAGMETNFFGPVLLAKAFAPALIAAPGAVLIDIHSVASWNAFGGVYSGSKAALWSATNSLRLELAPHDVHVVGVHMGYVDTAMAAHAGGPKLRPEDLVAQVYETVAAGGYEVLGDELTGMVKAALSGPIEALYPDLHSTPEGAQA</sequence>
<accession>A0A318RBK6</accession>
<dbReference type="NCBIfam" id="NF006119">
    <property type="entry name" value="PRK08264.1-5"/>
    <property type="match status" value="1"/>
</dbReference>
<dbReference type="PANTHER" id="PTHR44169:SF6">
    <property type="entry name" value="NADPH-DEPENDENT 1-ACYLDIHYDROXYACETONE PHOSPHATE REDUCTASE"/>
    <property type="match status" value="1"/>
</dbReference>
<comment type="caution">
    <text evidence="4">The sequence shown here is derived from an EMBL/GenBank/DDBJ whole genome shotgun (WGS) entry which is preliminary data.</text>
</comment>
<comment type="similarity">
    <text evidence="1 3">Belongs to the short-chain dehydrogenases/reductases (SDR) family.</text>
</comment>
<dbReference type="EMBL" id="QJSP01000022">
    <property type="protein sequence ID" value="PYE12477.1"/>
    <property type="molecule type" value="Genomic_DNA"/>
</dbReference>
<dbReference type="InterPro" id="IPR002347">
    <property type="entry name" value="SDR_fam"/>
</dbReference>
<reference evidence="4 5" key="1">
    <citation type="submission" date="2018-06" db="EMBL/GenBank/DDBJ databases">
        <title>Genomic Encyclopedia of Type Strains, Phase IV (KMG-IV): sequencing the most valuable type-strain genomes for metagenomic binning, comparative biology and taxonomic classification.</title>
        <authorList>
            <person name="Goeker M."/>
        </authorList>
    </citation>
    <scope>NUCLEOTIDE SEQUENCE [LARGE SCALE GENOMIC DNA]</scope>
    <source>
        <strain evidence="4 5">DSM 45521</strain>
    </source>
</reference>
<dbReference type="PANTHER" id="PTHR44169">
    <property type="entry name" value="NADPH-DEPENDENT 1-ACYLDIHYDROXYACETONE PHOSPHATE REDUCTASE"/>
    <property type="match status" value="1"/>
</dbReference>
<dbReference type="PRINTS" id="PR00080">
    <property type="entry name" value="SDRFAMILY"/>
</dbReference>
<organism evidence="4 5">
    <name type="scientific">Williamsia limnetica</name>
    <dbReference type="NCBI Taxonomy" id="882452"/>
    <lineage>
        <taxon>Bacteria</taxon>
        <taxon>Bacillati</taxon>
        <taxon>Actinomycetota</taxon>
        <taxon>Actinomycetes</taxon>
        <taxon>Mycobacteriales</taxon>
        <taxon>Nocardiaceae</taxon>
        <taxon>Williamsia</taxon>
    </lineage>
</organism>
<dbReference type="OrthoDB" id="3212478at2"/>
<dbReference type="SUPFAM" id="SSF51735">
    <property type="entry name" value="NAD(P)-binding Rossmann-fold domains"/>
    <property type="match status" value="1"/>
</dbReference>